<keyword evidence="5 11" id="KW-0812">Transmembrane</keyword>
<keyword evidence="8 11" id="KW-0406">Ion transport</keyword>
<dbReference type="GO" id="GO:0046961">
    <property type="term" value="F:proton-transporting ATPase activity, rotational mechanism"/>
    <property type="evidence" value="ECO:0007669"/>
    <property type="project" value="TreeGrafter"/>
</dbReference>
<evidence type="ECO:0000256" key="9">
    <source>
        <dbReference type="ARBA" id="ARBA00023136"/>
    </source>
</evidence>
<evidence type="ECO:0000256" key="8">
    <source>
        <dbReference type="ARBA" id="ARBA00023065"/>
    </source>
</evidence>
<keyword evidence="6 11" id="KW-0375">Hydrogen ion transport</keyword>
<name>A0A3R5QLY5_9STRA</name>
<comment type="similarity">
    <text evidence="2 11">Belongs to the ATPase B chain family.</text>
</comment>
<dbReference type="EMBL" id="MK281455">
    <property type="protein sequence ID" value="QAA11737.1"/>
    <property type="molecule type" value="Genomic_DNA"/>
</dbReference>
<evidence type="ECO:0000256" key="3">
    <source>
        <dbReference type="ARBA" id="ARBA00022448"/>
    </source>
</evidence>
<dbReference type="GO" id="GO:0016787">
    <property type="term" value="F:hydrolase activity"/>
    <property type="evidence" value="ECO:0007669"/>
    <property type="project" value="UniProtKB-KW"/>
</dbReference>
<evidence type="ECO:0000256" key="4">
    <source>
        <dbReference type="ARBA" id="ARBA00022547"/>
    </source>
</evidence>
<keyword evidence="4 11" id="KW-0138">CF(0)</keyword>
<evidence type="ECO:0000256" key="1">
    <source>
        <dbReference type="ARBA" id="ARBA00004167"/>
    </source>
</evidence>
<evidence type="ECO:0000256" key="7">
    <source>
        <dbReference type="ARBA" id="ARBA00022989"/>
    </source>
</evidence>
<reference evidence="14" key="1">
    <citation type="journal article" date="2019" name="Genome Biol. Evol.">
        <title>Plastid Genomes and Proteins Illuminate the Evolution of Eustigmatophyte Algae and Their Bacterial Endosymbionts.</title>
        <authorList>
            <person name="Sevcikova T."/>
            <person name="Yurchenko T."/>
            <person name="Fawley K.P."/>
            <person name="Amaral R."/>
            <person name="Strnad H."/>
            <person name="Santos L.M."/>
            <person name="Fawley M.W."/>
            <person name="Elias M."/>
        </authorList>
    </citation>
    <scope>NUCLEOTIDE SEQUENCE</scope>
</reference>
<evidence type="ECO:0000256" key="2">
    <source>
        <dbReference type="ARBA" id="ARBA00005513"/>
    </source>
</evidence>
<keyword evidence="14" id="KW-0934">Plastid</keyword>
<dbReference type="InterPro" id="IPR002146">
    <property type="entry name" value="ATP_synth_b/b'su_bac/chlpt"/>
</dbReference>
<keyword evidence="7 13" id="KW-1133">Transmembrane helix</keyword>
<evidence type="ECO:0000313" key="14">
    <source>
        <dbReference type="EMBL" id="QAA11737.1"/>
    </source>
</evidence>
<dbReference type="Pfam" id="PF00430">
    <property type="entry name" value="ATP-synt_B"/>
    <property type="match status" value="1"/>
</dbReference>
<dbReference type="PANTHER" id="PTHR33445:SF2">
    <property type="entry name" value="ATP SYNTHASE SUBUNIT B', CHLOROPLASTIC"/>
    <property type="match status" value="1"/>
</dbReference>
<feature type="coiled-coil region" evidence="12">
    <location>
        <begin position="48"/>
        <end position="75"/>
    </location>
</feature>
<dbReference type="RefSeq" id="YP_009550804.1">
    <property type="nucleotide sequence ID" value="NC_040297.1"/>
</dbReference>
<gene>
    <name evidence="14" type="primary">atpG</name>
</gene>
<dbReference type="GO" id="GO:0015986">
    <property type="term" value="P:proton motive force-driven ATP synthesis"/>
    <property type="evidence" value="ECO:0007669"/>
    <property type="project" value="InterPro"/>
</dbReference>
<geneLocation type="plastid" evidence="14"/>
<comment type="function">
    <text evidence="10">F(1)F(0) ATP synthase produces ATP from ADP in the presence of a proton or sodium gradient. F-type ATPases consist of two structural domains, F(1) containing the extramembraneous catalytic core and F(0) containing the membrane proton channel, linked together by a central stalk and a peripheral stalk. During catalysis, ATP synthesis in the catalytic domain of F(1) is coupled via a rotary mechanism of the central stalk subunits to proton translocation.</text>
</comment>
<evidence type="ECO:0000256" key="5">
    <source>
        <dbReference type="ARBA" id="ARBA00022692"/>
    </source>
</evidence>
<keyword evidence="14" id="KW-0378">Hydrolase</keyword>
<keyword evidence="3 11" id="KW-0813">Transport</keyword>
<organism evidence="14">
    <name type="scientific">Eustigmatophyceae sp. Mont 10/10-1w</name>
    <dbReference type="NCBI Taxonomy" id="2506145"/>
    <lineage>
        <taxon>Eukaryota</taxon>
        <taxon>Sar</taxon>
        <taxon>Stramenopiles</taxon>
        <taxon>Ochrophyta</taxon>
        <taxon>Eustigmatophyceae</taxon>
    </lineage>
</organism>
<dbReference type="InterPro" id="IPR050059">
    <property type="entry name" value="ATP_synthase_B_chain"/>
</dbReference>
<evidence type="ECO:0000256" key="6">
    <source>
        <dbReference type="ARBA" id="ARBA00022781"/>
    </source>
</evidence>
<evidence type="ECO:0000256" key="13">
    <source>
        <dbReference type="SAM" id="Phobius"/>
    </source>
</evidence>
<protein>
    <submittedName>
        <fullName evidence="14">ATP synthase CF0 subunit II</fullName>
        <ecNumber evidence="14">3.6.3.14</ecNumber>
    </submittedName>
</protein>
<dbReference type="CDD" id="cd06503">
    <property type="entry name" value="ATP-synt_Fo_b"/>
    <property type="match status" value="1"/>
</dbReference>
<keyword evidence="12" id="KW-0175">Coiled coil</keyword>
<evidence type="ECO:0000256" key="10">
    <source>
        <dbReference type="ARBA" id="ARBA00025198"/>
    </source>
</evidence>
<evidence type="ECO:0000256" key="11">
    <source>
        <dbReference type="RuleBase" id="RU003848"/>
    </source>
</evidence>
<sequence>MLTLSPTLLVGLEKTGGLFDIDATLPVLIIQFFLLVQLLKIILFNPLQKVLQQREEEIENNLKNARISLEDVEKLQFKIRRLLEVIRNRHSSRAKEVESKRQAALIKTKKILESEVRNKRNSLVNAYRSTALEASDLIPTVVKELNKYLRRRPPKRRVYSSTSNFVSK</sequence>
<comment type="subcellular location">
    <subcellularLocation>
        <location evidence="1">Membrane</location>
        <topology evidence="1">Single-pass membrane protein</topology>
    </subcellularLocation>
</comment>
<dbReference type="GO" id="GO:0045259">
    <property type="term" value="C:proton-transporting ATP synthase complex"/>
    <property type="evidence" value="ECO:0007669"/>
    <property type="project" value="UniProtKB-KW"/>
</dbReference>
<dbReference type="EC" id="3.6.3.14" evidence="14"/>
<dbReference type="AlphaFoldDB" id="A0A3R5QLY5"/>
<feature type="transmembrane region" description="Helical" evidence="13">
    <location>
        <begin position="23"/>
        <end position="44"/>
    </location>
</feature>
<dbReference type="GeneID" id="38947885"/>
<proteinExistence type="inferred from homology"/>
<dbReference type="PANTHER" id="PTHR33445">
    <property type="entry name" value="ATP SYNTHASE SUBUNIT B', CHLOROPLASTIC"/>
    <property type="match status" value="1"/>
</dbReference>
<accession>A0A3R5QLY5</accession>
<keyword evidence="9 13" id="KW-0472">Membrane</keyword>
<evidence type="ECO:0000256" key="12">
    <source>
        <dbReference type="SAM" id="Coils"/>
    </source>
</evidence>